<keyword evidence="4 9" id="KW-0812">Transmembrane</keyword>
<keyword evidence="6 9" id="KW-1133">Transmembrane helix</keyword>
<evidence type="ECO:0000256" key="3">
    <source>
        <dbReference type="ARBA" id="ARBA00022475"/>
    </source>
</evidence>
<sequence length="162" mass="18099">MAERQAIRRVPVLISIIVAMMLAIAPLPESFEPFRPDWVLLILIYWTMALPRNFSVGSAWITGLVLDVAQGTLLGQHALALSAVVFLTVRFHLQLRVFPLSQLTITVAALIGLYQFILFWINGVAGISTDSVRFWGPVVSGTLLWPLVYLLFGTVSYRRRSS</sequence>
<comment type="subcellular location">
    <subcellularLocation>
        <location evidence="8">Cell inner membrane</location>
    </subcellularLocation>
    <subcellularLocation>
        <location evidence="1">Cell membrane</location>
        <topology evidence="1">Multi-pass membrane protein</topology>
    </subcellularLocation>
</comment>
<dbReference type="PANTHER" id="PTHR37484">
    <property type="entry name" value="ROD SHAPE-DETERMINING PROTEIN MRED"/>
    <property type="match status" value="1"/>
</dbReference>
<feature type="transmembrane region" description="Helical" evidence="9">
    <location>
        <begin position="134"/>
        <end position="152"/>
    </location>
</feature>
<evidence type="ECO:0000256" key="1">
    <source>
        <dbReference type="ARBA" id="ARBA00004651"/>
    </source>
</evidence>
<proteinExistence type="inferred from homology"/>
<dbReference type="AlphaFoldDB" id="A0A193LHC2"/>
<dbReference type="STRING" id="1548547.BA177_12600"/>
<dbReference type="OrthoDB" id="6647425at2"/>
<feature type="transmembrane region" description="Helical" evidence="9">
    <location>
        <begin position="73"/>
        <end position="91"/>
    </location>
</feature>
<dbReference type="KEGG" id="woc:BA177_12600"/>
<evidence type="ECO:0000256" key="8">
    <source>
        <dbReference type="PIRNR" id="PIRNR018472"/>
    </source>
</evidence>
<evidence type="ECO:0000313" key="10">
    <source>
        <dbReference type="EMBL" id="ANO51930.1"/>
    </source>
</evidence>
<dbReference type="PIRSF" id="PIRSF018472">
    <property type="entry name" value="MreD_proteobac"/>
    <property type="match status" value="1"/>
</dbReference>
<keyword evidence="11" id="KW-1185">Reference proteome</keyword>
<organism evidence="10 11">
    <name type="scientific">Woeseia oceani</name>
    <dbReference type="NCBI Taxonomy" id="1548547"/>
    <lineage>
        <taxon>Bacteria</taxon>
        <taxon>Pseudomonadati</taxon>
        <taxon>Pseudomonadota</taxon>
        <taxon>Gammaproteobacteria</taxon>
        <taxon>Woeseiales</taxon>
        <taxon>Woeseiaceae</taxon>
        <taxon>Woeseia</taxon>
    </lineage>
</organism>
<evidence type="ECO:0000256" key="2">
    <source>
        <dbReference type="ARBA" id="ARBA00007776"/>
    </source>
</evidence>
<dbReference type="InterPro" id="IPR007227">
    <property type="entry name" value="Cell_shape_determining_MreD"/>
</dbReference>
<name>A0A193LHC2_9GAMM</name>
<dbReference type="GO" id="GO:0008360">
    <property type="term" value="P:regulation of cell shape"/>
    <property type="evidence" value="ECO:0007669"/>
    <property type="project" value="UniProtKB-UniRule"/>
</dbReference>
<protein>
    <recommendedName>
        <fullName evidence="8">Rod shape-determining protein MreD</fullName>
    </recommendedName>
</protein>
<evidence type="ECO:0000313" key="11">
    <source>
        <dbReference type="Proteomes" id="UP000092695"/>
    </source>
</evidence>
<gene>
    <name evidence="10" type="ORF">BA177_12600</name>
</gene>
<dbReference type="RefSeq" id="WP_068616729.1">
    <property type="nucleotide sequence ID" value="NZ_CP016268.1"/>
</dbReference>
<dbReference type="GO" id="GO:0005886">
    <property type="term" value="C:plasma membrane"/>
    <property type="evidence" value="ECO:0007669"/>
    <property type="project" value="UniProtKB-SubCell"/>
</dbReference>
<evidence type="ECO:0000256" key="9">
    <source>
        <dbReference type="SAM" id="Phobius"/>
    </source>
</evidence>
<feature type="transmembrane region" description="Helical" evidence="9">
    <location>
        <begin position="103"/>
        <end position="122"/>
    </location>
</feature>
<keyword evidence="5 8" id="KW-0133">Cell shape</keyword>
<keyword evidence="7 8" id="KW-0472">Membrane</keyword>
<dbReference type="InterPro" id="IPR026034">
    <property type="entry name" value="MreD_proteobac"/>
</dbReference>
<dbReference type="NCBIfam" id="TIGR03426">
    <property type="entry name" value="shape_MreD"/>
    <property type="match status" value="1"/>
</dbReference>
<feature type="transmembrane region" description="Helical" evidence="9">
    <location>
        <begin position="6"/>
        <end position="27"/>
    </location>
</feature>
<dbReference type="Proteomes" id="UP000092695">
    <property type="component" value="Chromosome"/>
</dbReference>
<comment type="similarity">
    <text evidence="2 8">Belongs to the MreD family.</text>
</comment>
<evidence type="ECO:0000256" key="5">
    <source>
        <dbReference type="ARBA" id="ARBA00022960"/>
    </source>
</evidence>
<reference evidence="10 11" key="1">
    <citation type="submission" date="2016-06" db="EMBL/GenBank/DDBJ databases">
        <title>Complete genome sequence of a deep-branching marine Gamma Proteobacterium Woeseia oceani type strain XK5.</title>
        <authorList>
            <person name="Mu D."/>
            <person name="Du Z."/>
        </authorList>
    </citation>
    <scope>NUCLEOTIDE SEQUENCE [LARGE SCALE GENOMIC DNA]</scope>
    <source>
        <strain evidence="10 11">XK5</strain>
    </source>
</reference>
<dbReference type="EMBL" id="CP016268">
    <property type="protein sequence ID" value="ANO51930.1"/>
    <property type="molecule type" value="Genomic_DNA"/>
</dbReference>
<evidence type="ECO:0000256" key="6">
    <source>
        <dbReference type="ARBA" id="ARBA00022989"/>
    </source>
</evidence>
<evidence type="ECO:0000256" key="7">
    <source>
        <dbReference type="ARBA" id="ARBA00023136"/>
    </source>
</evidence>
<dbReference type="Pfam" id="PF04093">
    <property type="entry name" value="MreD"/>
    <property type="match status" value="1"/>
</dbReference>
<keyword evidence="8" id="KW-0997">Cell inner membrane</keyword>
<comment type="function">
    <text evidence="8">Involved in formation of the rod shape of the cell. May also contribute to regulation of formation of penicillin-binding proteins.</text>
</comment>
<accession>A0A193LHC2</accession>
<evidence type="ECO:0000256" key="4">
    <source>
        <dbReference type="ARBA" id="ARBA00022692"/>
    </source>
</evidence>
<dbReference type="PANTHER" id="PTHR37484:SF1">
    <property type="entry name" value="ROD SHAPE-DETERMINING PROTEIN MRED"/>
    <property type="match status" value="1"/>
</dbReference>
<keyword evidence="3 8" id="KW-1003">Cell membrane</keyword>